<dbReference type="AlphaFoldDB" id="A0A0L6VKR9"/>
<dbReference type="OrthoDB" id="8188638at2759"/>
<reference evidence="1 2" key="1">
    <citation type="submission" date="2015-08" db="EMBL/GenBank/DDBJ databases">
        <title>Next Generation Sequencing and Analysis of the Genome of Puccinia sorghi L Schw, the Causal Agent of Maize Common Rust.</title>
        <authorList>
            <person name="Rochi L."/>
            <person name="Burguener G."/>
            <person name="Darino M."/>
            <person name="Turjanski A."/>
            <person name="Kreff E."/>
            <person name="Dieguez M.J."/>
            <person name="Sacco F."/>
        </authorList>
    </citation>
    <scope>NUCLEOTIDE SEQUENCE [LARGE SCALE GENOMIC DNA]</scope>
    <source>
        <strain evidence="1 2">RO10H11247</strain>
    </source>
</reference>
<comment type="caution">
    <text evidence="1">The sequence shown here is derived from an EMBL/GenBank/DDBJ whole genome shotgun (WGS) entry which is preliminary data.</text>
</comment>
<gene>
    <name evidence="1" type="ORF">VP01_15096g1</name>
</gene>
<proteinExistence type="predicted"/>
<protein>
    <submittedName>
        <fullName evidence="1">Uncharacterized protein</fullName>
    </submittedName>
</protein>
<dbReference type="Proteomes" id="UP000037035">
    <property type="component" value="Unassembled WGS sequence"/>
</dbReference>
<name>A0A0L6VKR9_9BASI</name>
<keyword evidence="2" id="KW-1185">Reference proteome</keyword>
<dbReference type="PANTHER" id="PTHR11439">
    <property type="entry name" value="GAG-POL-RELATED RETROTRANSPOSON"/>
    <property type="match status" value="1"/>
</dbReference>
<sequence>TFTGILNYLSCRTRPDLAPAVSILPSFNNETGIEHWKKVIHCWKYADDLETHLSRSGSIFFWKSCPVAWNSKKQRNITLSSTEAEMNALSDGVQENQWIKYLVDELWN</sequence>
<evidence type="ECO:0000313" key="2">
    <source>
        <dbReference type="Proteomes" id="UP000037035"/>
    </source>
</evidence>
<dbReference type="EMBL" id="LAVV01005660">
    <property type="protein sequence ID" value="KNZ60730.1"/>
    <property type="molecule type" value="Genomic_DNA"/>
</dbReference>
<evidence type="ECO:0000313" key="1">
    <source>
        <dbReference type="EMBL" id="KNZ60730.1"/>
    </source>
</evidence>
<feature type="non-terminal residue" evidence="1">
    <location>
        <position position="1"/>
    </location>
</feature>
<dbReference type="CDD" id="cd09272">
    <property type="entry name" value="RNase_HI_RT_Ty1"/>
    <property type="match status" value="1"/>
</dbReference>
<organism evidence="1 2">
    <name type="scientific">Puccinia sorghi</name>
    <dbReference type="NCBI Taxonomy" id="27349"/>
    <lineage>
        <taxon>Eukaryota</taxon>
        <taxon>Fungi</taxon>
        <taxon>Dikarya</taxon>
        <taxon>Basidiomycota</taxon>
        <taxon>Pucciniomycotina</taxon>
        <taxon>Pucciniomycetes</taxon>
        <taxon>Pucciniales</taxon>
        <taxon>Pucciniaceae</taxon>
        <taxon>Puccinia</taxon>
    </lineage>
</organism>
<dbReference type="PANTHER" id="PTHR11439:SF483">
    <property type="entry name" value="PEPTIDE SYNTHASE GLIP-LIKE, PUTATIVE (AFU_ORTHOLOGUE AFUA_3G12920)-RELATED"/>
    <property type="match status" value="1"/>
</dbReference>
<accession>A0A0L6VKR9</accession>
<dbReference type="VEuPathDB" id="FungiDB:VP01_15096g1"/>